<gene>
    <name evidence="8" type="ORF">MNB_SM-3-623</name>
</gene>
<dbReference type="PANTHER" id="PTHR30352:SF5">
    <property type="entry name" value="PYRUVATE FORMATE-LYASE 1-ACTIVATING ENZYME"/>
    <property type="match status" value="1"/>
</dbReference>
<dbReference type="InterPro" id="IPR007197">
    <property type="entry name" value="rSAM"/>
</dbReference>
<protein>
    <submittedName>
        <fullName evidence="8">COG1180: Radical SAM, Pyruvate-formate lyase-activating enzyme like</fullName>
    </submittedName>
</protein>
<evidence type="ECO:0000313" key="8">
    <source>
        <dbReference type="EMBL" id="SFV75539.1"/>
    </source>
</evidence>
<keyword evidence="8" id="KW-0670">Pyruvate</keyword>
<name>A0A1W1D4K3_9ZZZZ</name>
<keyword evidence="5" id="KW-0408">Iron</keyword>
<keyword evidence="2" id="KW-0004">4Fe-4S</keyword>
<dbReference type="SFLD" id="SFLDS00029">
    <property type="entry name" value="Radical_SAM"/>
    <property type="match status" value="1"/>
</dbReference>
<dbReference type="InterPro" id="IPR006638">
    <property type="entry name" value="Elp3/MiaA/NifB-like_rSAM"/>
</dbReference>
<sequence>MQYHRFNDDEKSITCLLCLHYCTLKEGKTGICGVNTNQDKQLVNLTYNHPSALHLDPIEKKPLYHFLPTSKSLSLGTVGCNFRCPFCQNWSISQTSNINTNISYTPKQIVELALVHQAKSISYTYNEPTIWYPYAKDIGILAKEVGLKNVFVSSGYESREVFEDMLNWVDAINVDLKSFSPSYYKKVLKTSLDGVLENLKKFATSSIWMEVTTLVIPGVNDSKEELKEMAHFIAKEIGKETIWHLSAFHPDYKMQDTPPTPLHTLLMAKEIAKEAGLEYVYLGNVLYDSATYCKKCGEILIQREGYDTKIRGLDVQKGECKKCQTKIQGVWK</sequence>
<evidence type="ECO:0000256" key="3">
    <source>
        <dbReference type="ARBA" id="ARBA00022691"/>
    </source>
</evidence>
<dbReference type="CDD" id="cd01335">
    <property type="entry name" value="Radical_SAM"/>
    <property type="match status" value="1"/>
</dbReference>
<dbReference type="PIRSF" id="PIRSF004869">
    <property type="entry name" value="PflX_prd"/>
    <property type="match status" value="1"/>
</dbReference>
<keyword evidence="3" id="KW-0949">S-adenosyl-L-methionine</keyword>
<dbReference type="Pfam" id="PF04055">
    <property type="entry name" value="Radical_SAM"/>
    <property type="match status" value="1"/>
</dbReference>
<evidence type="ECO:0000256" key="4">
    <source>
        <dbReference type="ARBA" id="ARBA00022723"/>
    </source>
</evidence>
<evidence type="ECO:0000259" key="7">
    <source>
        <dbReference type="PROSITE" id="PS51918"/>
    </source>
</evidence>
<organism evidence="8">
    <name type="scientific">hydrothermal vent metagenome</name>
    <dbReference type="NCBI Taxonomy" id="652676"/>
    <lineage>
        <taxon>unclassified sequences</taxon>
        <taxon>metagenomes</taxon>
        <taxon>ecological metagenomes</taxon>
    </lineage>
</organism>
<dbReference type="SUPFAM" id="SSF102114">
    <property type="entry name" value="Radical SAM enzymes"/>
    <property type="match status" value="1"/>
</dbReference>
<dbReference type="PROSITE" id="PS51918">
    <property type="entry name" value="RADICAL_SAM"/>
    <property type="match status" value="1"/>
</dbReference>
<accession>A0A1W1D4K3</accession>
<dbReference type="AlphaFoldDB" id="A0A1W1D4K3"/>
<dbReference type="SMART" id="SM00729">
    <property type="entry name" value="Elp3"/>
    <property type="match status" value="1"/>
</dbReference>
<dbReference type="GO" id="GO:0051539">
    <property type="term" value="F:4 iron, 4 sulfur cluster binding"/>
    <property type="evidence" value="ECO:0007669"/>
    <property type="project" value="UniProtKB-KW"/>
</dbReference>
<dbReference type="InterPro" id="IPR016431">
    <property type="entry name" value="Pyrv-formate_lyase-activ_prd"/>
</dbReference>
<dbReference type="GO" id="GO:0016829">
    <property type="term" value="F:lyase activity"/>
    <property type="evidence" value="ECO:0007669"/>
    <property type="project" value="UniProtKB-KW"/>
</dbReference>
<dbReference type="PANTHER" id="PTHR30352">
    <property type="entry name" value="PYRUVATE FORMATE-LYASE-ACTIVATING ENZYME"/>
    <property type="match status" value="1"/>
</dbReference>
<dbReference type="InterPro" id="IPR034457">
    <property type="entry name" value="Organic_radical-activating"/>
</dbReference>
<evidence type="ECO:0000256" key="1">
    <source>
        <dbReference type="ARBA" id="ARBA00001966"/>
    </source>
</evidence>
<evidence type="ECO:0000256" key="6">
    <source>
        <dbReference type="ARBA" id="ARBA00023014"/>
    </source>
</evidence>
<keyword evidence="4" id="KW-0479">Metal-binding</keyword>
<keyword evidence="8" id="KW-0456">Lyase</keyword>
<dbReference type="SFLD" id="SFLDG01101">
    <property type="entry name" value="Uncharacterised_Radical_SAM_Su"/>
    <property type="match status" value="1"/>
</dbReference>
<evidence type="ECO:0000256" key="2">
    <source>
        <dbReference type="ARBA" id="ARBA00022485"/>
    </source>
</evidence>
<evidence type="ECO:0000256" key="5">
    <source>
        <dbReference type="ARBA" id="ARBA00023004"/>
    </source>
</evidence>
<dbReference type="GO" id="GO:0046872">
    <property type="term" value="F:metal ion binding"/>
    <property type="evidence" value="ECO:0007669"/>
    <property type="project" value="UniProtKB-KW"/>
</dbReference>
<dbReference type="InterPro" id="IPR027596">
    <property type="entry name" value="AmmeMemoSam_rS"/>
</dbReference>
<keyword evidence="6" id="KW-0411">Iron-sulfur</keyword>
<feature type="domain" description="Radical SAM core" evidence="7">
    <location>
        <begin position="65"/>
        <end position="282"/>
    </location>
</feature>
<reference evidence="8" key="1">
    <citation type="submission" date="2016-10" db="EMBL/GenBank/DDBJ databases">
        <authorList>
            <person name="de Groot N.N."/>
        </authorList>
    </citation>
    <scope>NUCLEOTIDE SEQUENCE</scope>
</reference>
<dbReference type="InterPro" id="IPR013785">
    <property type="entry name" value="Aldolase_TIM"/>
</dbReference>
<proteinExistence type="predicted"/>
<dbReference type="Gene3D" id="3.20.20.70">
    <property type="entry name" value="Aldolase class I"/>
    <property type="match status" value="1"/>
</dbReference>
<dbReference type="InterPro" id="IPR058240">
    <property type="entry name" value="rSAM_sf"/>
</dbReference>
<comment type="cofactor">
    <cofactor evidence="1">
        <name>[4Fe-4S] cluster</name>
        <dbReference type="ChEBI" id="CHEBI:49883"/>
    </cofactor>
</comment>
<dbReference type="EMBL" id="FPHP01000043">
    <property type="protein sequence ID" value="SFV75539.1"/>
    <property type="molecule type" value="Genomic_DNA"/>
</dbReference>
<dbReference type="NCBIfam" id="TIGR04337">
    <property type="entry name" value="AmmeMemoSam_rS"/>
    <property type="match status" value="1"/>
</dbReference>